<feature type="transmembrane region" description="Helical" evidence="1">
    <location>
        <begin position="42"/>
        <end position="58"/>
    </location>
</feature>
<dbReference type="AlphaFoldDB" id="A0A0F4YJG7"/>
<name>A0A0F4YJG7_RASE3</name>
<evidence type="ECO:0000313" key="3">
    <source>
        <dbReference type="Proteomes" id="UP000053958"/>
    </source>
</evidence>
<dbReference type="Proteomes" id="UP000053958">
    <property type="component" value="Unassembled WGS sequence"/>
</dbReference>
<protein>
    <submittedName>
        <fullName evidence="2">Uncharacterized protein</fullName>
    </submittedName>
</protein>
<dbReference type="RefSeq" id="XP_013324976.1">
    <property type="nucleotide sequence ID" value="XM_013469522.1"/>
</dbReference>
<comment type="caution">
    <text evidence="2">The sequence shown here is derived from an EMBL/GenBank/DDBJ whole genome shotgun (WGS) entry which is preliminary data.</text>
</comment>
<evidence type="ECO:0000256" key="1">
    <source>
        <dbReference type="SAM" id="Phobius"/>
    </source>
</evidence>
<sequence length="124" mass="14178">WHISIDFSFLPSFSFLSGSFPRLVEMADLNESQQPQLRRETIAVTVLAAVFVILRFISRFKKGLNFGIDDYTIVLALVGGSRLVEKSFFQTRLTTFNRCFSSPMRVSTWPVGQSIYLQAERAFD</sequence>
<reference evidence="2 3" key="1">
    <citation type="submission" date="2015-04" db="EMBL/GenBank/DDBJ databases">
        <authorList>
            <person name="Heijne W.H."/>
            <person name="Fedorova N.D."/>
            <person name="Nierman W.C."/>
            <person name="Vollebregt A.W."/>
            <person name="Zhao Z."/>
            <person name="Wu L."/>
            <person name="Kumar M."/>
            <person name="Stam H."/>
            <person name="van den Berg M.A."/>
            <person name="Pel H.J."/>
        </authorList>
    </citation>
    <scope>NUCLEOTIDE SEQUENCE [LARGE SCALE GENOMIC DNA]</scope>
    <source>
        <strain evidence="2 3">CBS 393.64</strain>
    </source>
</reference>
<dbReference type="OrthoDB" id="10017208at2759"/>
<keyword evidence="1" id="KW-0812">Transmembrane</keyword>
<feature type="non-terminal residue" evidence="2">
    <location>
        <position position="1"/>
    </location>
</feature>
<keyword evidence="1" id="KW-0472">Membrane</keyword>
<keyword evidence="3" id="KW-1185">Reference proteome</keyword>
<accession>A0A0F4YJG7</accession>
<proteinExistence type="predicted"/>
<organism evidence="2 3">
    <name type="scientific">Rasamsonia emersonii (strain ATCC 16479 / CBS 393.64 / IMI 116815)</name>
    <dbReference type="NCBI Taxonomy" id="1408163"/>
    <lineage>
        <taxon>Eukaryota</taxon>
        <taxon>Fungi</taxon>
        <taxon>Dikarya</taxon>
        <taxon>Ascomycota</taxon>
        <taxon>Pezizomycotina</taxon>
        <taxon>Eurotiomycetes</taxon>
        <taxon>Eurotiomycetidae</taxon>
        <taxon>Eurotiales</taxon>
        <taxon>Trichocomaceae</taxon>
        <taxon>Rasamsonia</taxon>
    </lineage>
</organism>
<keyword evidence="1" id="KW-1133">Transmembrane helix</keyword>
<evidence type="ECO:0000313" key="2">
    <source>
        <dbReference type="EMBL" id="KKA18364.1"/>
    </source>
</evidence>
<gene>
    <name evidence="2" type="ORF">T310_7692</name>
</gene>
<dbReference type="GeneID" id="25319958"/>
<dbReference type="EMBL" id="LASV01000464">
    <property type="protein sequence ID" value="KKA18364.1"/>
    <property type="molecule type" value="Genomic_DNA"/>
</dbReference>